<organism evidence="7 8">
    <name type="scientific">Caerostris darwini</name>
    <dbReference type="NCBI Taxonomy" id="1538125"/>
    <lineage>
        <taxon>Eukaryota</taxon>
        <taxon>Metazoa</taxon>
        <taxon>Ecdysozoa</taxon>
        <taxon>Arthropoda</taxon>
        <taxon>Chelicerata</taxon>
        <taxon>Arachnida</taxon>
        <taxon>Araneae</taxon>
        <taxon>Araneomorphae</taxon>
        <taxon>Entelegynae</taxon>
        <taxon>Araneoidea</taxon>
        <taxon>Araneidae</taxon>
        <taxon>Caerostris</taxon>
    </lineage>
</organism>
<protein>
    <submittedName>
        <fullName evidence="7">Transducin-like enhancer protein 4</fullName>
    </submittedName>
</protein>
<feature type="compositionally biased region" description="Basic and acidic residues" evidence="5">
    <location>
        <begin position="224"/>
        <end position="244"/>
    </location>
</feature>
<comment type="similarity">
    <text evidence="2">Belongs to the WD repeat Groucho/TLE family.</text>
</comment>
<dbReference type="PANTHER" id="PTHR10814:SF21">
    <property type="entry name" value="PROTEIN GROUCHO"/>
    <property type="match status" value="1"/>
</dbReference>
<keyword evidence="8" id="KW-1185">Reference proteome</keyword>
<reference evidence="7 8" key="1">
    <citation type="submission" date="2021-06" db="EMBL/GenBank/DDBJ databases">
        <title>Caerostris darwini draft genome.</title>
        <authorList>
            <person name="Kono N."/>
            <person name="Arakawa K."/>
        </authorList>
    </citation>
    <scope>NUCLEOTIDE SEQUENCE [LARGE SCALE GENOMIC DNA]</scope>
</reference>
<sequence length="259" mass="28380">MGQGVVNYEEGPPILKRRPIKLRETLISERGRGAWEDMLGPPPQAGQPFKFTVAESCDRIKEEFSFLQAQYHNLKLECEKLASEKTEMQRHYVMYYEMSYGLNVEMHKQTEIAKRLNAIIAQILPFLSQEHQQQVAAAVDRAKQVTMTELNSIIGQQMHAQQLPPHAHAPPIPMMPHAAAMAGLQPPTLPPSSAAGLLALSSSLAGAGPAAHLSAAAVSSAAALKDHRDEKRSSSAHSSEDRHVNVVGRHLNSNGYVNT</sequence>
<dbReference type="GO" id="GO:0005667">
    <property type="term" value="C:transcription regulator complex"/>
    <property type="evidence" value="ECO:0007669"/>
    <property type="project" value="TreeGrafter"/>
</dbReference>
<dbReference type="GO" id="GO:0005634">
    <property type="term" value="C:nucleus"/>
    <property type="evidence" value="ECO:0007669"/>
    <property type="project" value="UniProtKB-SubCell"/>
</dbReference>
<feature type="coiled-coil region" evidence="4">
    <location>
        <begin position="57"/>
        <end position="91"/>
    </location>
</feature>
<dbReference type="EMBL" id="BPLQ01014939">
    <property type="protein sequence ID" value="GIY84537.1"/>
    <property type="molecule type" value="Genomic_DNA"/>
</dbReference>
<dbReference type="Proteomes" id="UP001054837">
    <property type="component" value="Unassembled WGS sequence"/>
</dbReference>
<dbReference type="InterPro" id="IPR009146">
    <property type="entry name" value="Groucho_enhance"/>
</dbReference>
<evidence type="ECO:0000259" key="6">
    <source>
        <dbReference type="Pfam" id="PF03920"/>
    </source>
</evidence>
<dbReference type="InterPro" id="IPR005617">
    <property type="entry name" value="Groucho/TLE_N"/>
</dbReference>
<evidence type="ECO:0000256" key="5">
    <source>
        <dbReference type="SAM" id="MobiDB-lite"/>
    </source>
</evidence>
<keyword evidence="4" id="KW-0175">Coiled coil</keyword>
<comment type="subcellular location">
    <subcellularLocation>
        <location evidence="1">Nucleus</location>
    </subcellularLocation>
</comment>
<dbReference type="GO" id="GO:0090090">
    <property type="term" value="P:negative regulation of canonical Wnt signaling pathway"/>
    <property type="evidence" value="ECO:0007669"/>
    <property type="project" value="TreeGrafter"/>
</dbReference>
<evidence type="ECO:0000256" key="3">
    <source>
        <dbReference type="ARBA" id="ARBA00023242"/>
    </source>
</evidence>
<evidence type="ECO:0000313" key="7">
    <source>
        <dbReference type="EMBL" id="GIY84537.1"/>
    </source>
</evidence>
<dbReference type="GO" id="GO:0003714">
    <property type="term" value="F:transcription corepressor activity"/>
    <property type="evidence" value="ECO:0007669"/>
    <property type="project" value="TreeGrafter"/>
</dbReference>
<name>A0AAV4WPB7_9ARAC</name>
<dbReference type="AlphaFoldDB" id="A0AAV4WPB7"/>
<evidence type="ECO:0000256" key="1">
    <source>
        <dbReference type="ARBA" id="ARBA00004123"/>
    </source>
</evidence>
<keyword evidence="3" id="KW-0539">Nucleus</keyword>
<accession>A0AAV4WPB7</accession>
<comment type="caution">
    <text evidence="7">The sequence shown here is derived from an EMBL/GenBank/DDBJ whole genome shotgun (WGS) entry which is preliminary data.</text>
</comment>
<evidence type="ECO:0000313" key="8">
    <source>
        <dbReference type="Proteomes" id="UP001054837"/>
    </source>
</evidence>
<evidence type="ECO:0000256" key="4">
    <source>
        <dbReference type="SAM" id="Coils"/>
    </source>
</evidence>
<dbReference type="Pfam" id="PF03920">
    <property type="entry name" value="TLE_N"/>
    <property type="match status" value="1"/>
</dbReference>
<evidence type="ECO:0000256" key="2">
    <source>
        <dbReference type="ARBA" id="ARBA00005969"/>
    </source>
</evidence>
<feature type="domain" description="Groucho/TLE N-terminal Q-rich" evidence="6">
    <location>
        <begin position="49"/>
        <end position="163"/>
    </location>
</feature>
<proteinExistence type="inferred from homology"/>
<gene>
    <name evidence="7" type="primary">tle4</name>
    <name evidence="7" type="ORF">CDAR_168783</name>
</gene>
<feature type="region of interest" description="Disordered" evidence="5">
    <location>
        <begin position="224"/>
        <end position="259"/>
    </location>
</feature>
<dbReference type="PANTHER" id="PTHR10814">
    <property type="entry name" value="TRANSDUCIN-LIKE ENHANCER PROTEIN"/>
    <property type="match status" value="1"/>
</dbReference>